<evidence type="ECO:0000259" key="2">
    <source>
        <dbReference type="Pfam" id="PF07261"/>
    </source>
</evidence>
<comment type="caution">
    <text evidence="4">The sequence shown here is derived from an EMBL/GenBank/DDBJ whole genome shotgun (WGS) entry which is preliminary data.</text>
</comment>
<name>A0A1Q8E684_9STRE</name>
<reference evidence="5" key="1">
    <citation type="submission" date="2016-12" db="EMBL/GenBank/DDBJ databases">
        <authorList>
            <person name="Gulvik C.A."/>
        </authorList>
    </citation>
    <scope>NUCLEOTIDE SEQUENCE [LARGE SCALE GENOMIC DNA]</scope>
    <source>
        <strain evidence="5">NED12-00049-6B</strain>
    </source>
</reference>
<evidence type="ECO:0008006" key="6">
    <source>
        <dbReference type="Google" id="ProtNLM"/>
    </source>
</evidence>
<dbReference type="AlphaFoldDB" id="A0A1Q8E684"/>
<dbReference type="Gene3D" id="1.10.10.630">
    <property type="entry name" value="DnaD domain-like"/>
    <property type="match status" value="1"/>
</dbReference>
<dbReference type="NCBIfam" id="TIGR01714">
    <property type="entry name" value="phage_rep_org_N"/>
    <property type="match status" value="1"/>
</dbReference>
<dbReference type="InterPro" id="IPR034829">
    <property type="entry name" value="DnaD-like_sf"/>
</dbReference>
<dbReference type="PANTHER" id="PTHR37293:SF6">
    <property type="entry name" value="DNA REPLICATION PROTEIN DNAD"/>
    <property type="match status" value="1"/>
</dbReference>
<protein>
    <recommendedName>
        <fullName evidence="6">DnaD domain protein</fullName>
    </recommendedName>
</protein>
<sequence length="272" mass="31768">MAKTKVYFWLKLDNNFFENLAIKKAMKLPGGKDMILLYQRMMLASLSTDGILYYEGTLNNIIEETATKLEETEENVAMTVSYFEKAGLLQVDNDISMLQVPALIAQETDWARYKRNQRDKQALLDNVQKLSNTRPIEIEKEIDIELELDKDIEQEKELSSSSCINNKELIRKFEEEFGRLLSPLEIEEIQKWVSDDAHSPEVIMEAVKEAVFKGKPNLKYIQGILRNWKNDNLNTVELIEAKRRERENTHLPKNVPVSEDFKEAMNYWKDKD</sequence>
<accession>A0A1Q8E684</accession>
<dbReference type="SUPFAM" id="SSF158499">
    <property type="entry name" value="DnaD domain-like"/>
    <property type="match status" value="1"/>
</dbReference>
<dbReference type="InterPro" id="IPR010056">
    <property type="entry name" value="Phage_rep_org__N"/>
</dbReference>
<dbReference type="Proteomes" id="UP000186890">
    <property type="component" value="Unassembled WGS sequence"/>
</dbReference>
<evidence type="ECO:0000313" key="5">
    <source>
        <dbReference type="Proteomes" id="UP000186890"/>
    </source>
</evidence>
<dbReference type="Pfam" id="PF09681">
    <property type="entry name" value="Phage_rep_org_N"/>
    <property type="match status" value="1"/>
</dbReference>
<gene>
    <name evidence="4" type="ORF">BU202_08110</name>
</gene>
<comment type="similarity">
    <text evidence="1">Belongs to the DnaB/DnaD family.</text>
</comment>
<keyword evidence="5" id="KW-1185">Reference proteome</keyword>
<feature type="domain" description="DnaB/C C-terminal" evidence="2">
    <location>
        <begin position="171"/>
        <end position="241"/>
    </location>
</feature>
<dbReference type="Pfam" id="PF07261">
    <property type="entry name" value="DnaB_2"/>
    <property type="match status" value="1"/>
</dbReference>
<proteinExistence type="inferred from homology"/>
<feature type="domain" description="Phage replisome organiser N-terminal" evidence="3">
    <location>
        <begin position="9"/>
        <end position="119"/>
    </location>
</feature>
<dbReference type="InterPro" id="IPR053162">
    <property type="entry name" value="DnaD"/>
</dbReference>
<organism evidence="4 5">
    <name type="scientific">Streptococcus cuniculi</name>
    <dbReference type="NCBI Taxonomy" id="1432788"/>
    <lineage>
        <taxon>Bacteria</taxon>
        <taxon>Bacillati</taxon>
        <taxon>Bacillota</taxon>
        <taxon>Bacilli</taxon>
        <taxon>Lactobacillales</taxon>
        <taxon>Streptococcaceae</taxon>
        <taxon>Streptococcus</taxon>
    </lineage>
</organism>
<evidence type="ECO:0000256" key="1">
    <source>
        <dbReference type="ARBA" id="ARBA00093462"/>
    </source>
</evidence>
<dbReference type="OrthoDB" id="3199595at2"/>
<evidence type="ECO:0000259" key="3">
    <source>
        <dbReference type="Pfam" id="PF09681"/>
    </source>
</evidence>
<dbReference type="NCBIfam" id="TIGR01446">
    <property type="entry name" value="DnaD_dom"/>
    <property type="match status" value="1"/>
</dbReference>
<evidence type="ECO:0000313" key="4">
    <source>
        <dbReference type="EMBL" id="OLF47281.1"/>
    </source>
</evidence>
<dbReference type="EMBL" id="MSJM01000007">
    <property type="protein sequence ID" value="OLF47281.1"/>
    <property type="molecule type" value="Genomic_DNA"/>
</dbReference>
<dbReference type="RefSeq" id="WP_075105282.1">
    <property type="nucleotide sequence ID" value="NZ_MSJM01000007.1"/>
</dbReference>
<dbReference type="PANTHER" id="PTHR37293">
    <property type="entry name" value="PHAGE REPLICATION PROTEIN-RELATED"/>
    <property type="match status" value="1"/>
</dbReference>
<dbReference type="InterPro" id="IPR006343">
    <property type="entry name" value="DnaB/C_C"/>
</dbReference>